<dbReference type="SUPFAM" id="SSF52402">
    <property type="entry name" value="Adenine nucleotide alpha hydrolases-like"/>
    <property type="match status" value="1"/>
</dbReference>
<evidence type="ECO:0000256" key="1">
    <source>
        <dbReference type="SAM" id="MobiDB-lite"/>
    </source>
</evidence>
<protein>
    <recommendedName>
        <fullName evidence="2">UspA domain-containing protein</fullName>
    </recommendedName>
</protein>
<gene>
    <name evidence="3" type="ORF">HDA37_000480</name>
</gene>
<reference evidence="3 4" key="1">
    <citation type="submission" date="2020-07" db="EMBL/GenBank/DDBJ databases">
        <title>Sequencing the genomes of 1000 actinobacteria strains.</title>
        <authorList>
            <person name="Klenk H.-P."/>
        </authorList>
    </citation>
    <scope>NUCLEOTIDE SEQUENCE [LARGE SCALE GENOMIC DNA]</scope>
    <source>
        <strain evidence="3 4">DSM 44749</strain>
    </source>
</reference>
<dbReference type="InterPro" id="IPR014729">
    <property type="entry name" value="Rossmann-like_a/b/a_fold"/>
</dbReference>
<dbReference type="EMBL" id="JACCCZ010000001">
    <property type="protein sequence ID" value="NYG00195.1"/>
    <property type="molecule type" value="Genomic_DNA"/>
</dbReference>
<proteinExistence type="predicted"/>
<dbReference type="AlphaFoldDB" id="A0A852W1A4"/>
<organism evidence="3 4">
    <name type="scientific">Pseudonocardia alni</name>
    <name type="common">Amycolata alni</name>
    <dbReference type="NCBI Taxonomy" id="33907"/>
    <lineage>
        <taxon>Bacteria</taxon>
        <taxon>Bacillati</taxon>
        <taxon>Actinomycetota</taxon>
        <taxon>Actinomycetes</taxon>
        <taxon>Pseudonocardiales</taxon>
        <taxon>Pseudonocardiaceae</taxon>
        <taxon>Pseudonocardia</taxon>
    </lineage>
</organism>
<feature type="compositionally biased region" description="Basic and acidic residues" evidence="1">
    <location>
        <begin position="23"/>
        <end position="40"/>
    </location>
</feature>
<sequence length="210" mass="20825">MHHFPKDESVIEAADAPVGRGGPDPHPHDPVDRIASDPDARAPGPDPAEQAARAGRDPGPVVLGGPDVSAGTEIGPDTVVVGVDGSAASRAALRWALAHGGAVRVPVVGVTAWHSPVQTSPRQAAGRSETAERALADARAAVRAAQAGTDVPVLTGHGRAAAVLTEHSAGAAMLVLGNSRPGALTAAASTVVECLRTASVPVVVVPGAGE</sequence>
<dbReference type="Proteomes" id="UP000549695">
    <property type="component" value="Unassembled WGS sequence"/>
</dbReference>
<dbReference type="InterPro" id="IPR006016">
    <property type="entry name" value="UspA"/>
</dbReference>
<dbReference type="Pfam" id="PF00582">
    <property type="entry name" value="Usp"/>
    <property type="match status" value="1"/>
</dbReference>
<feature type="region of interest" description="Disordered" evidence="1">
    <location>
        <begin position="1"/>
        <end position="75"/>
    </location>
</feature>
<feature type="domain" description="UspA" evidence="2">
    <location>
        <begin position="78"/>
        <end position="206"/>
    </location>
</feature>
<evidence type="ECO:0000313" key="4">
    <source>
        <dbReference type="Proteomes" id="UP000549695"/>
    </source>
</evidence>
<dbReference type="GeneID" id="98055445"/>
<accession>A0A852W1A4</accession>
<comment type="caution">
    <text evidence="3">The sequence shown here is derived from an EMBL/GenBank/DDBJ whole genome shotgun (WGS) entry which is preliminary data.</text>
</comment>
<name>A0A852W1A4_PSEA5</name>
<keyword evidence="4" id="KW-1185">Reference proteome</keyword>
<dbReference type="RefSeq" id="WP_179760062.1">
    <property type="nucleotide sequence ID" value="NZ_BAAAJZ010000011.1"/>
</dbReference>
<dbReference type="Gene3D" id="3.40.50.620">
    <property type="entry name" value="HUPs"/>
    <property type="match status" value="1"/>
</dbReference>
<evidence type="ECO:0000259" key="2">
    <source>
        <dbReference type="Pfam" id="PF00582"/>
    </source>
</evidence>
<evidence type="ECO:0000313" key="3">
    <source>
        <dbReference type="EMBL" id="NYG00195.1"/>
    </source>
</evidence>